<sequence length="52" mass="6417">MLAQGLFHIDVARIWRAQSREMYFMEATLFDEKYDERIEENDDQKRHRVDGR</sequence>
<protein>
    <submittedName>
        <fullName evidence="1">Uncharacterized protein</fullName>
    </submittedName>
</protein>
<evidence type="ECO:0000313" key="1">
    <source>
        <dbReference type="EMBL" id="CAD8192464.1"/>
    </source>
</evidence>
<name>A0A8S1WRB1_PAROT</name>
<dbReference type="EMBL" id="CAJJDP010000102">
    <property type="protein sequence ID" value="CAD8192464.1"/>
    <property type="molecule type" value="Genomic_DNA"/>
</dbReference>
<evidence type="ECO:0000313" key="2">
    <source>
        <dbReference type="Proteomes" id="UP000683925"/>
    </source>
</evidence>
<dbReference type="Proteomes" id="UP000683925">
    <property type="component" value="Unassembled WGS sequence"/>
</dbReference>
<proteinExistence type="predicted"/>
<reference evidence="1" key="1">
    <citation type="submission" date="2021-01" db="EMBL/GenBank/DDBJ databases">
        <authorList>
            <consortium name="Genoscope - CEA"/>
            <person name="William W."/>
        </authorList>
    </citation>
    <scope>NUCLEOTIDE SEQUENCE</scope>
</reference>
<organism evidence="1 2">
    <name type="scientific">Paramecium octaurelia</name>
    <dbReference type="NCBI Taxonomy" id="43137"/>
    <lineage>
        <taxon>Eukaryota</taxon>
        <taxon>Sar</taxon>
        <taxon>Alveolata</taxon>
        <taxon>Ciliophora</taxon>
        <taxon>Intramacronucleata</taxon>
        <taxon>Oligohymenophorea</taxon>
        <taxon>Peniculida</taxon>
        <taxon>Parameciidae</taxon>
        <taxon>Paramecium</taxon>
    </lineage>
</organism>
<comment type="caution">
    <text evidence="1">The sequence shown here is derived from an EMBL/GenBank/DDBJ whole genome shotgun (WGS) entry which is preliminary data.</text>
</comment>
<keyword evidence="2" id="KW-1185">Reference proteome</keyword>
<dbReference type="AlphaFoldDB" id="A0A8S1WRB1"/>
<gene>
    <name evidence="1" type="ORF">POCTA_138.1.T1020076</name>
</gene>
<accession>A0A8S1WRB1</accession>